<dbReference type="SMART" id="SM00404">
    <property type="entry name" value="PTPc_motif"/>
    <property type="match status" value="1"/>
</dbReference>
<evidence type="ECO:0000259" key="7">
    <source>
        <dbReference type="PROSITE" id="PS50056"/>
    </source>
</evidence>
<dbReference type="CDD" id="cd17657">
    <property type="entry name" value="CDC14_N"/>
    <property type="match status" value="1"/>
</dbReference>
<feature type="domain" description="Tyrosine-protein phosphatase" evidence="6">
    <location>
        <begin position="170"/>
        <end position="327"/>
    </location>
</feature>
<dbReference type="InterPro" id="IPR029021">
    <property type="entry name" value="Prot-tyrosine_phosphatase-like"/>
</dbReference>
<dbReference type="InterPro" id="IPR050561">
    <property type="entry name" value="PTP"/>
</dbReference>
<name>A0A1R2BWN7_9CILI</name>
<evidence type="ECO:0000256" key="4">
    <source>
        <dbReference type="ARBA" id="ARBA00022912"/>
    </source>
</evidence>
<dbReference type="FunFam" id="3.90.190.10:FF:000006">
    <property type="entry name" value="Dual specificity protein phosphatase CDC14B"/>
    <property type="match status" value="1"/>
</dbReference>
<comment type="caution">
    <text evidence="8">The sequence shown here is derived from an EMBL/GenBank/DDBJ whole genome shotgun (WGS) entry which is preliminary data.</text>
</comment>
<dbReference type="SUPFAM" id="SSF52799">
    <property type="entry name" value="(Phosphotyrosine protein) phosphatases II"/>
    <property type="match status" value="2"/>
</dbReference>
<dbReference type="CDD" id="cd14499">
    <property type="entry name" value="CDC14_C"/>
    <property type="match status" value="1"/>
</dbReference>
<dbReference type="InterPro" id="IPR020422">
    <property type="entry name" value="TYR_PHOSPHATASE_DUAL_dom"/>
</dbReference>
<evidence type="ECO:0000313" key="9">
    <source>
        <dbReference type="Proteomes" id="UP000187209"/>
    </source>
</evidence>
<proteinExistence type="inferred from homology"/>
<protein>
    <recommendedName>
        <fullName evidence="2">protein-tyrosine-phosphatase</fullName>
        <ecNumber evidence="2">3.1.3.48</ecNumber>
    </recommendedName>
</protein>
<organism evidence="8 9">
    <name type="scientific">Stentor coeruleus</name>
    <dbReference type="NCBI Taxonomy" id="5963"/>
    <lineage>
        <taxon>Eukaryota</taxon>
        <taxon>Sar</taxon>
        <taxon>Alveolata</taxon>
        <taxon>Ciliophora</taxon>
        <taxon>Postciliodesmatophora</taxon>
        <taxon>Heterotrichea</taxon>
        <taxon>Heterotrichida</taxon>
        <taxon>Stentoridae</taxon>
        <taxon>Stentor</taxon>
    </lineage>
</organism>
<dbReference type="PROSITE" id="PS50054">
    <property type="entry name" value="TYR_PHOSPHATASE_DUAL"/>
    <property type="match status" value="1"/>
</dbReference>
<sequence>MTSAVEIIPGKLYWISDKTPPKNQANSYYFCIDNELVYQPFCSDFGPLNLGMTYKFCVELERLLKNQLYSNYKIYHYTSLIPQKRVNAAYLMGAFQIAILEKTAEQAWRVFENLPYFVDFRDAGYGGCTYKCTLLHVLKGFEIGINIGWFNVRTFNLRDYEFYEKVENGDWNWVIPGKMLAFACPSPSSTDSEGFRVWTPEDYAPLFHQLGITAVVRLNNITYDAERFRRLGIRHYDLYFLDGSVPSENIIQEFLSIAERERGLAVHCKAGLGRTGTLIGCYAMKHHDFPAADFIGWVRLCRPGSVLGPQQQFLIEMESKCKRWRDEYIGRNKSKEDLSMSPQEKFISVYGDTGQAERLVSAKKQNQSAPSSPFLSSYRTASNGPVKGNITNTKSPSRNLTPGTVKQQARSPFHK</sequence>
<dbReference type="InterPro" id="IPR000387">
    <property type="entry name" value="Tyr_Pase_dom"/>
</dbReference>
<dbReference type="InterPro" id="IPR044506">
    <property type="entry name" value="CDC14_C"/>
</dbReference>
<evidence type="ECO:0000256" key="1">
    <source>
        <dbReference type="ARBA" id="ARBA00007315"/>
    </source>
</evidence>
<dbReference type="Pfam" id="PF22785">
    <property type="entry name" value="Tc-R-P"/>
    <property type="match status" value="1"/>
</dbReference>
<dbReference type="Gene3D" id="3.90.190.10">
    <property type="entry name" value="Protein tyrosine phosphatase superfamily"/>
    <property type="match status" value="2"/>
</dbReference>
<dbReference type="PROSITE" id="PS50056">
    <property type="entry name" value="TYR_PHOSPHATASE_2"/>
    <property type="match status" value="1"/>
</dbReference>
<dbReference type="EMBL" id="MPUH01000392">
    <property type="protein sequence ID" value="OMJ81146.1"/>
    <property type="molecule type" value="Genomic_DNA"/>
</dbReference>
<comment type="similarity">
    <text evidence="1">Belongs to the protein-tyrosine phosphatase family. Non-receptor class CDC14 subfamily.</text>
</comment>
<evidence type="ECO:0000256" key="3">
    <source>
        <dbReference type="ARBA" id="ARBA00022801"/>
    </source>
</evidence>
<gene>
    <name evidence="8" type="ORF">SteCoe_18461</name>
</gene>
<dbReference type="AlphaFoldDB" id="A0A1R2BWN7"/>
<evidence type="ECO:0000259" key="6">
    <source>
        <dbReference type="PROSITE" id="PS50054"/>
    </source>
</evidence>
<dbReference type="InterPro" id="IPR003595">
    <property type="entry name" value="Tyr_Pase_cat"/>
</dbReference>
<dbReference type="PROSITE" id="PS00383">
    <property type="entry name" value="TYR_PHOSPHATASE_1"/>
    <property type="match status" value="1"/>
</dbReference>
<keyword evidence="4" id="KW-0904">Protein phosphatase</keyword>
<evidence type="ECO:0000256" key="5">
    <source>
        <dbReference type="SAM" id="MobiDB-lite"/>
    </source>
</evidence>
<dbReference type="SMART" id="SM00195">
    <property type="entry name" value="DSPc"/>
    <property type="match status" value="1"/>
</dbReference>
<dbReference type="EC" id="3.1.3.48" evidence="2"/>
<accession>A0A1R2BWN7</accession>
<dbReference type="InterPro" id="IPR029260">
    <property type="entry name" value="DSPn"/>
</dbReference>
<feature type="region of interest" description="Disordered" evidence="5">
    <location>
        <begin position="363"/>
        <end position="415"/>
    </location>
</feature>
<dbReference type="Pfam" id="PF14671">
    <property type="entry name" value="DSPn"/>
    <property type="match status" value="1"/>
</dbReference>
<dbReference type="PANTHER" id="PTHR23339">
    <property type="entry name" value="TYROSINE SPECIFIC PROTEIN PHOSPHATASE AND DUAL SPECIFICITY PROTEIN PHOSPHATASE"/>
    <property type="match status" value="1"/>
</dbReference>
<evidence type="ECO:0000313" key="8">
    <source>
        <dbReference type="EMBL" id="OMJ81146.1"/>
    </source>
</evidence>
<keyword evidence="3" id="KW-0378">Hydrolase</keyword>
<feature type="domain" description="Tyrosine specific protein phosphatases" evidence="7">
    <location>
        <begin position="248"/>
        <end position="313"/>
    </location>
</feature>
<dbReference type="OrthoDB" id="442453at2759"/>
<reference evidence="8 9" key="1">
    <citation type="submission" date="2016-11" db="EMBL/GenBank/DDBJ databases">
        <title>The macronuclear genome of Stentor coeruleus: a giant cell with tiny introns.</title>
        <authorList>
            <person name="Slabodnick M."/>
            <person name="Ruby J.G."/>
            <person name="Reiff S.B."/>
            <person name="Swart E.C."/>
            <person name="Gosai S."/>
            <person name="Prabakaran S."/>
            <person name="Witkowska E."/>
            <person name="Larue G.E."/>
            <person name="Fisher S."/>
            <person name="Freeman R.M."/>
            <person name="Gunawardena J."/>
            <person name="Chu W."/>
            <person name="Stover N.A."/>
            <person name="Gregory B.D."/>
            <person name="Nowacki M."/>
            <person name="Derisi J."/>
            <person name="Roy S.W."/>
            <person name="Marshall W.F."/>
            <person name="Sood P."/>
        </authorList>
    </citation>
    <scope>NUCLEOTIDE SEQUENCE [LARGE SCALE GENOMIC DNA]</scope>
    <source>
        <strain evidence="8">WM001</strain>
    </source>
</reference>
<dbReference type="Proteomes" id="UP000187209">
    <property type="component" value="Unassembled WGS sequence"/>
</dbReference>
<keyword evidence="9" id="KW-1185">Reference proteome</keyword>
<evidence type="ECO:0000256" key="2">
    <source>
        <dbReference type="ARBA" id="ARBA00013064"/>
    </source>
</evidence>
<dbReference type="GO" id="GO:0004725">
    <property type="term" value="F:protein tyrosine phosphatase activity"/>
    <property type="evidence" value="ECO:0007669"/>
    <property type="project" value="UniProtKB-EC"/>
</dbReference>
<dbReference type="InterPro" id="IPR016130">
    <property type="entry name" value="Tyr_Pase_AS"/>
</dbReference>